<dbReference type="GO" id="GO:0005524">
    <property type="term" value="F:ATP binding"/>
    <property type="evidence" value="ECO:0007669"/>
    <property type="project" value="InterPro"/>
</dbReference>
<reference evidence="4" key="1">
    <citation type="journal article" date="2009" name="PLoS Pathog.">
        <title>Genomic analyses of the microsporidian Nosema ceranae, an emergent pathogen of honey bees.</title>
        <authorList>
            <person name="Cornman R.S."/>
            <person name="Chen Y.P."/>
            <person name="Schatz M.C."/>
            <person name="Street C."/>
            <person name="Zhao Y."/>
            <person name="Desany B."/>
            <person name="Egholm M."/>
            <person name="Hutchison S."/>
            <person name="Pettis J.S."/>
            <person name="Lipkin W.I."/>
            <person name="Evans J.D."/>
        </authorList>
    </citation>
    <scope>NUCLEOTIDE SEQUENCE [LARGE SCALE GENOMIC DNA]</scope>
    <source>
        <strain evidence="4">BRL01</strain>
    </source>
</reference>
<keyword evidence="1" id="KW-0175">Coiled coil</keyword>
<dbReference type="Gene3D" id="1.20.920.20">
    <property type="match status" value="1"/>
</dbReference>
<name>C4V790_VAIC1</name>
<evidence type="ECO:0000313" key="3">
    <source>
        <dbReference type="EMBL" id="EEQ82917.1"/>
    </source>
</evidence>
<gene>
    <name evidence="3" type="ORF">NCER_100310</name>
</gene>
<dbReference type="PANTHER" id="PTHR10676">
    <property type="entry name" value="DYNEIN HEAVY CHAIN FAMILY PROTEIN"/>
    <property type="match status" value="1"/>
</dbReference>
<dbReference type="GO" id="GO:0097729">
    <property type="term" value="C:9+2 motile cilium"/>
    <property type="evidence" value="ECO:0007669"/>
    <property type="project" value="TreeGrafter"/>
</dbReference>
<feature type="coiled-coil region" evidence="1">
    <location>
        <begin position="1957"/>
        <end position="1991"/>
    </location>
</feature>
<evidence type="ECO:0000259" key="2">
    <source>
        <dbReference type="Pfam" id="PF12774"/>
    </source>
</evidence>
<dbReference type="EMBL" id="ACOL01000014">
    <property type="protein sequence ID" value="EEQ82917.1"/>
    <property type="molecule type" value="Genomic_DNA"/>
</dbReference>
<dbReference type="OMA" id="INICNYQ"/>
<dbReference type="Proteomes" id="UP000009082">
    <property type="component" value="Unassembled WGS sequence"/>
</dbReference>
<feature type="domain" description="Dynein heavy chain hydrolytic ATP-binding dynein motor region" evidence="2">
    <location>
        <begin position="1159"/>
        <end position="1342"/>
    </location>
</feature>
<dbReference type="Pfam" id="PF12774">
    <property type="entry name" value="AAA_6"/>
    <property type="match status" value="1"/>
</dbReference>
<dbReference type="PANTHER" id="PTHR10676:SF396">
    <property type="entry name" value="DYNEIN AXONEMAL HEAVY CHAIN 1"/>
    <property type="match status" value="1"/>
</dbReference>
<accession>C4V790</accession>
<dbReference type="InParanoid" id="C4V790"/>
<dbReference type="GO" id="GO:0008569">
    <property type="term" value="F:minus-end-directed microtubule motor activity"/>
    <property type="evidence" value="ECO:0007669"/>
    <property type="project" value="TreeGrafter"/>
</dbReference>
<dbReference type="InterPro" id="IPR035699">
    <property type="entry name" value="AAA_6"/>
</dbReference>
<dbReference type="GO" id="GO:0051959">
    <property type="term" value="F:dynein light intermediate chain binding"/>
    <property type="evidence" value="ECO:0007669"/>
    <property type="project" value="InterPro"/>
</dbReference>
<dbReference type="GO" id="GO:0060294">
    <property type="term" value="P:cilium movement involved in cell motility"/>
    <property type="evidence" value="ECO:0007669"/>
    <property type="project" value="TreeGrafter"/>
</dbReference>
<dbReference type="HOGENOM" id="CLU_227874_0_0_1"/>
<sequence length="2604" mass="310917">MFIFLNIFIFYPKMENLNYKAFKEIIKAASCLQKKSYYTEDLSKKSFLEMLFLCKENSNLLHCLKYKVLSEAFISIKISKAYLNNQEKLLQFESCSIKNQLEDIHKRDDLKLIDLGYLIIFFNSEIYQGILNRLDFASLRQHQILHNLEEIFYNSYCVEYILSLKSPKEIYESVIYYNTYNIEIHLNIVHILGYSECDINKILYYKKLINLIVEKSFLYTIDENEINIFREKIKNYEIYFALKNIAKKYSLNESIAKTQNVQSNLEFLAIEFKKQFNFCKSFKEKVEIMKQFSVFLSYSKFSESTSEERITVYDKICKFLTFDNNKIFYLNEYIQNIKEIVELFFREESNIFVNDLKSKICELEIISKNKKHDFLKMLTHILNEKMVFTMEYKLYVNRDTKFFKFLNLCKKNLYTKDTQEILDFILKTHKILTIFVDMSHNITNAEYDMFYIEIDKIFKILQKIINLKIKYLIKITFIDELEYHVKKLSTKIFNNRLTILKYEEGKIYNEKQFLEDNLVICKNYRIANRYLTNILNSAKYCLKINTEEEVHNIFKIISDIFFSRDLFIDKASEIIDTLLKSAYEISCFFKCYKDKITTNLSISKKIEIYKSYKKIIKKGSKIVKIKIPLIKQCIKQRLKDYYDSNIEKCKTDPFFDIKMSWQVFKINKLFYKKKLNYNVPEIESKVFIVDHIQNLKENFYKFLMQKDFDFDIKSFKIRYLEYKKSLVRQIKIEKFVNYVSYQKKPNNIDLYKKSLKYLRFIKYHFTSTSHVDKLQFLIDNALDDYKFTSKLALIKKISLYKDFTKKFVNFADILHNNSELDLENVLKKAILSDDINRKIKNLKLMISNLYYFDKENDSIIDFEQRHKLFSAGNSNNKILNDCLADINSIDILLEYKELCNVIREDINDLIYKNNNIILLIKNIIKYADIESYNMLIQILTEKSFKQLVVDEIIKQNKSYQDLIESEISHLKVLIIDLYFVPNKDIINFINGKIFIDDIFKSVFNLDKILYRDNVCIGFESKNEKIYFKEKIEQIQKYKTPEDFKNYFLLFKSKLQEKLYEYFIKRYKILNVDKFKSSANNIPDNISFIDDFINEYMYFSGLKYNNTIKIQFLKKHEQKYSDDFRLLYPKPDIDMQIDKMYLYTKSLQKNIYNLIYHPPTSIIYTELTNTIFNKISLSLIYNSGCILYGESSTGKTETIKYYCRSIGKPLYVFCCSEQLDINLLQNIILGCKINGWYLCLDECNRLSDNVMSKLSDLITENTNEIKFFMTLNLGYLGRNKLPTTLKALFTEIRVDDPNIDDILEIYFSKEIINLFNDLKRKHSGLPHYNFSLRALNTILFNLGDDNSTTNLLTYYYAIFNTKDKLLLKSFITNLSHYDLFEFGTSNSTGILLYGQSLTGKSTLLKEMIKKRNVNFHFFHKFDEKILYDVIKENQDSELWIIYDMILDSKWIENLNSVLDDNKTLCMKNGELLKIGPNIKFIFETNDISKITPATLTRVFTIYFEHTDNYKQISKYTNIDLSNKNIEYSSIIQNVRNLIYTSQKNNVIFLQGEMGIGKRNFFNNLIGKNSKVLYLNCREIHSLKFFEHENIYLEEYEKASEQLKQEIKELYEFGTIQDKKQTMKLFISYNGTDDLQKTNYKARINCNILFIKSRDNRYFNLKENKILEFNINKTEEVTDSLRNLQVTGKYEEKYIPQEIYELYKSGKIKYFECFKIMACTSLTECFVDFFTQDINSLCLNKAIKFFVDCKLNFILLGDRLSGKNWLLKDYKLNIIQVFKQTCDIIYPPNTVTAILTNSLDLLSNKIIKENFTIKLYSCTKFIIDFDEFIKNIDILSDNCQNILKYNFIKNITLKPCKCCIQNEKEILNVMTIDDIKFKRENMTYKMISSNLKISDKYGTNLLSFPNMFKLMDFINTAVKTFKELTKFNKFLLDGQKKIQNFHAISHEKKETLKNNNILRKKYHNELNDKIINIKKIEEEINTEKKFLENKKQENLNFYNQIKQKQEYVKKRLNEGESKLKESANKINMITKKNIAELRSMNNPPKTVHYVINILFNLITSEKELDLSNNFKKKSWSELLVFLKSFDLNSLIDASTANILDINILVDKEKEIKKSSQVCSIIYEWIINKHEYKLIKEELQPLEDEISKLLDDGKIALNVIKENEIKLEILENNLTKYNSECKELNKEYEETKQEMLFLKKEIEKYDLLISKIEEEKSNWIIKEFTLDLIYDNLFDNKVILSKQYTDASYLNTNVKDISFKKIISNIYKFKRNIIISDAINDEEIYKLCKFQTESKDFNIVLLNSTSSLYECIGYKLEKIEQFTVKSTVDIKNMQNTLLKSIVNGDILEIIESKNILDQAREELKKLENLREFYEKLNNVYKILYKKYQLSFKVYNDFLVKNNFMQDSNLSENKLLEKSEKFCLYFDINDIFKYDTNILIITNTEDYVYYLEKNIFFKKIISIGDKNHNYIYKKLLDSGNDLYLIKNIDLFDDAIEDKSNNKFIYISEYNRSKNMLKDCRVLNFKYKFDYERSLDFYKKIFTNENEDLIIFHCQLIKKIYEHNLEKKYTFTVKDLDFVIKHKNNISFEYLKFLVYINKIDKCDYELLF</sequence>
<dbReference type="KEGG" id="nce:NCER_100310"/>
<dbReference type="SUPFAM" id="SSF52540">
    <property type="entry name" value="P-loop containing nucleoside triphosphate hydrolases"/>
    <property type="match status" value="2"/>
</dbReference>
<evidence type="ECO:0000313" key="4">
    <source>
        <dbReference type="Proteomes" id="UP000009082"/>
    </source>
</evidence>
<dbReference type="Gene3D" id="3.40.50.300">
    <property type="entry name" value="P-loop containing nucleotide triphosphate hydrolases"/>
    <property type="match status" value="2"/>
</dbReference>
<evidence type="ECO:0000256" key="1">
    <source>
        <dbReference type="SAM" id="Coils"/>
    </source>
</evidence>
<dbReference type="VEuPathDB" id="MicrosporidiaDB:NCER_100310"/>
<feature type="coiled-coil region" evidence="1">
    <location>
        <begin position="1584"/>
        <end position="1611"/>
    </location>
</feature>
<feature type="coiled-coil region" evidence="1">
    <location>
        <begin position="2346"/>
        <end position="2376"/>
    </location>
</feature>
<organism evidence="4">
    <name type="scientific">Vairimorpha ceranae (strain BRL01)</name>
    <name type="common">Microsporidian parasite</name>
    <name type="synonym">Nosema ceranae</name>
    <dbReference type="NCBI Taxonomy" id="578460"/>
    <lineage>
        <taxon>Eukaryota</taxon>
        <taxon>Fungi</taxon>
        <taxon>Fungi incertae sedis</taxon>
        <taxon>Microsporidia</taxon>
        <taxon>Nosematidae</taxon>
        <taxon>Vairimorpha</taxon>
    </lineage>
</organism>
<feature type="coiled-coil region" evidence="1">
    <location>
        <begin position="2129"/>
        <end position="2215"/>
    </location>
</feature>
<dbReference type="InterPro" id="IPR027417">
    <property type="entry name" value="P-loop_NTPase"/>
</dbReference>
<dbReference type="GO" id="GO:0030286">
    <property type="term" value="C:dynein complex"/>
    <property type="evidence" value="ECO:0007669"/>
    <property type="project" value="InterPro"/>
</dbReference>
<dbReference type="OrthoDB" id="286107at2759"/>
<proteinExistence type="predicted"/>
<dbReference type="InterPro" id="IPR026983">
    <property type="entry name" value="DHC"/>
</dbReference>
<protein>
    <recommendedName>
        <fullName evidence="2">Dynein heavy chain hydrolytic ATP-binding dynein motor region domain-containing protein</fullName>
    </recommendedName>
</protein>
<dbReference type="STRING" id="578460.C4V790"/>
<dbReference type="GO" id="GO:0045505">
    <property type="term" value="F:dynein intermediate chain binding"/>
    <property type="evidence" value="ECO:0007669"/>
    <property type="project" value="InterPro"/>
</dbReference>